<dbReference type="Proteomes" id="UP000215896">
    <property type="component" value="Unassembled WGS sequence"/>
</dbReference>
<dbReference type="HAMAP" id="MF_01147">
    <property type="entry name" value="Lgt"/>
    <property type="match status" value="1"/>
</dbReference>
<keyword evidence="2 7" id="KW-1003">Cell membrane</keyword>
<dbReference type="UniPathway" id="UPA00664"/>
<protein>
    <recommendedName>
        <fullName evidence="7">Phosphatidylglycerol--prolipoprotein diacylglyceryl transferase</fullName>
        <ecNumber evidence="7">2.5.1.145</ecNumber>
    </recommendedName>
</protein>
<comment type="pathway">
    <text evidence="7">Protein modification; lipoprotein biosynthesis (diacylglyceryl transfer).</text>
</comment>
<dbReference type="PANTHER" id="PTHR30589:SF0">
    <property type="entry name" value="PHOSPHATIDYLGLYCEROL--PROLIPOPROTEIN DIACYLGLYCERYL TRANSFERASE"/>
    <property type="match status" value="1"/>
</dbReference>
<comment type="function">
    <text evidence="7">Catalyzes the transfer of the diacylglyceryl group from phosphatidylglycerol to the sulfhydryl group of the N-terminal cysteine of a prolipoprotein, the first step in the formation of mature lipoproteins.</text>
</comment>
<dbReference type="NCBIfam" id="TIGR00544">
    <property type="entry name" value="lgt"/>
    <property type="match status" value="1"/>
</dbReference>
<comment type="subcellular location">
    <subcellularLocation>
        <location evidence="7">Cell membrane</location>
        <topology evidence="7">Multi-pass membrane protein</topology>
    </subcellularLocation>
</comment>
<gene>
    <name evidence="7" type="primary">lgt</name>
    <name evidence="9" type="ORF">CGZ94_05080</name>
</gene>
<dbReference type="GO" id="GO:0042158">
    <property type="term" value="P:lipoprotein biosynthetic process"/>
    <property type="evidence" value="ECO:0007669"/>
    <property type="project" value="UniProtKB-UniRule"/>
</dbReference>
<comment type="catalytic activity">
    <reaction evidence="7">
        <text>L-cysteinyl-[prolipoprotein] + a 1,2-diacyl-sn-glycero-3-phospho-(1'-sn-glycerol) = an S-1,2-diacyl-sn-glyceryl-L-cysteinyl-[prolipoprotein] + sn-glycerol 1-phosphate + H(+)</text>
        <dbReference type="Rhea" id="RHEA:56712"/>
        <dbReference type="Rhea" id="RHEA-COMP:14679"/>
        <dbReference type="Rhea" id="RHEA-COMP:14680"/>
        <dbReference type="ChEBI" id="CHEBI:15378"/>
        <dbReference type="ChEBI" id="CHEBI:29950"/>
        <dbReference type="ChEBI" id="CHEBI:57685"/>
        <dbReference type="ChEBI" id="CHEBI:64716"/>
        <dbReference type="ChEBI" id="CHEBI:140658"/>
        <dbReference type="EC" id="2.5.1.145"/>
    </reaction>
</comment>
<dbReference type="Pfam" id="PF01790">
    <property type="entry name" value="LGT"/>
    <property type="match status" value="1"/>
</dbReference>
<feature type="compositionally biased region" description="Basic and acidic residues" evidence="8">
    <location>
        <begin position="277"/>
        <end position="299"/>
    </location>
</feature>
<dbReference type="GO" id="GO:0008961">
    <property type="term" value="F:phosphatidylglycerol-prolipoprotein diacylglyceryl transferase activity"/>
    <property type="evidence" value="ECO:0007669"/>
    <property type="project" value="UniProtKB-UniRule"/>
</dbReference>
<proteinExistence type="inferred from homology"/>
<evidence type="ECO:0000256" key="6">
    <source>
        <dbReference type="ARBA" id="ARBA00023136"/>
    </source>
</evidence>
<feature type="region of interest" description="Disordered" evidence="8">
    <location>
        <begin position="270"/>
        <end position="299"/>
    </location>
</feature>
<reference evidence="9 10" key="1">
    <citation type="submission" date="2017-07" db="EMBL/GenBank/DDBJ databases">
        <title>Draft whole genome sequences of clinical Proprionibacteriaceae strains.</title>
        <authorList>
            <person name="Bernier A.-M."/>
            <person name="Bernard K."/>
            <person name="Domingo M.-C."/>
        </authorList>
    </citation>
    <scope>NUCLEOTIDE SEQUENCE [LARGE SCALE GENOMIC DNA]</scope>
    <source>
        <strain evidence="9 10">NML 030167</strain>
    </source>
</reference>
<evidence type="ECO:0000256" key="1">
    <source>
        <dbReference type="ARBA" id="ARBA00007150"/>
    </source>
</evidence>
<keyword evidence="5 7" id="KW-1133">Transmembrane helix</keyword>
<evidence type="ECO:0000256" key="7">
    <source>
        <dbReference type="HAMAP-Rule" id="MF_01147"/>
    </source>
</evidence>
<feature type="transmembrane region" description="Helical" evidence="7">
    <location>
        <begin position="133"/>
        <end position="151"/>
    </location>
</feature>
<dbReference type="EMBL" id="NMVO01000004">
    <property type="protein sequence ID" value="OYO16333.1"/>
    <property type="molecule type" value="Genomic_DNA"/>
</dbReference>
<feature type="transmembrane region" description="Helical" evidence="7">
    <location>
        <begin position="63"/>
        <end position="83"/>
    </location>
</feature>
<keyword evidence="9" id="KW-0449">Lipoprotein</keyword>
<evidence type="ECO:0000313" key="10">
    <source>
        <dbReference type="Proteomes" id="UP000215896"/>
    </source>
</evidence>
<feature type="transmembrane region" description="Helical" evidence="7">
    <location>
        <begin position="20"/>
        <end position="38"/>
    </location>
</feature>
<feature type="transmembrane region" description="Helical" evidence="7">
    <location>
        <begin position="208"/>
        <end position="225"/>
    </location>
</feature>
<keyword evidence="10" id="KW-1185">Reference proteome</keyword>
<evidence type="ECO:0000256" key="5">
    <source>
        <dbReference type="ARBA" id="ARBA00022989"/>
    </source>
</evidence>
<dbReference type="InterPro" id="IPR001640">
    <property type="entry name" value="Lgt"/>
</dbReference>
<feature type="transmembrane region" description="Helical" evidence="7">
    <location>
        <begin position="237"/>
        <end position="262"/>
    </location>
</feature>
<keyword evidence="6 7" id="KW-0472">Membrane</keyword>
<evidence type="ECO:0000256" key="8">
    <source>
        <dbReference type="SAM" id="MobiDB-lite"/>
    </source>
</evidence>
<dbReference type="EC" id="2.5.1.145" evidence="7"/>
<comment type="caution">
    <text evidence="9">The sequence shown here is derived from an EMBL/GenBank/DDBJ whole genome shotgun (WGS) entry which is preliminary data.</text>
</comment>
<keyword evidence="3 7" id="KW-0808">Transferase</keyword>
<evidence type="ECO:0000256" key="2">
    <source>
        <dbReference type="ARBA" id="ARBA00022475"/>
    </source>
</evidence>
<dbReference type="AlphaFoldDB" id="A0A255GPL2"/>
<comment type="similarity">
    <text evidence="1 7">Belongs to the Lgt family.</text>
</comment>
<feature type="transmembrane region" description="Helical" evidence="7">
    <location>
        <begin position="103"/>
        <end position="121"/>
    </location>
</feature>
<name>A0A255GPL2_9ACTN</name>
<evidence type="ECO:0000256" key="3">
    <source>
        <dbReference type="ARBA" id="ARBA00022679"/>
    </source>
</evidence>
<keyword evidence="4 7" id="KW-0812">Transmembrane</keyword>
<dbReference type="PANTHER" id="PTHR30589">
    <property type="entry name" value="PROLIPOPROTEIN DIACYLGLYCERYL TRANSFERASE"/>
    <property type="match status" value="1"/>
</dbReference>
<evidence type="ECO:0000256" key="4">
    <source>
        <dbReference type="ARBA" id="ARBA00022692"/>
    </source>
</evidence>
<sequence>MLRFPEIDPIAFRLGPLAVHWYALTYLIGFGLGYWLLLRRLKHQPYARITQPAPWTRESVEDLLLTAILGVILGGRLGYCLFYKPAYYLANPLDILKVWEGGMSFHGGAIGVVVGLAVYAWRRKRPFLEVTDLLVPAVPTGLAAGRIGNFLNGELWGRPADPSLPWAMIFPGAGPEPRHPSQLYQFLGEGLLLFVLLWLYARKERARGEISGAFVFGYGVFRFAAEYFREPDDYLGLLSLGLSMGQWLCVPMIIGGAALWLWSKKRNAHPPLDQPTPDEHSDDPARSLSEERSDESKGS</sequence>
<dbReference type="GO" id="GO:0005886">
    <property type="term" value="C:plasma membrane"/>
    <property type="evidence" value="ECO:0007669"/>
    <property type="project" value="UniProtKB-SubCell"/>
</dbReference>
<organism evidence="9 10">
    <name type="scientific">Enemella evansiae</name>
    <dbReference type="NCBI Taxonomy" id="2016499"/>
    <lineage>
        <taxon>Bacteria</taxon>
        <taxon>Bacillati</taxon>
        <taxon>Actinomycetota</taxon>
        <taxon>Actinomycetes</taxon>
        <taxon>Propionibacteriales</taxon>
        <taxon>Propionibacteriaceae</taxon>
        <taxon>Enemella</taxon>
    </lineage>
</organism>
<dbReference type="OrthoDB" id="871140at2"/>
<feature type="transmembrane region" description="Helical" evidence="7">
    <location>
        <begin position="183"/>
        <end position="201"/>
    </location>
</feature>
<accession>A0A255GPL2</accession>
<evidence type="ECO:0000313" key="9">
    <source>
        <dbReference type="EMBL" id="OYO16333.1"/>
    </source>
</evidence>
<dbReference type="PROSITE" id="PS01311">
    <property type="entry name" value="LGT"/>
    <property type="match status" value="1"/>
</dbReference>
<feature type="binding site" evidence="7">
    <location>
        <position position="146"/>
    </location>
    <ligand>
        <name>a 1,2-diacyl-sn-glycero-3-phospho-(1'-sn-glycerol)</name>
        <dbReference type="ChEBI" id="CHEBI:64716"/>
    </ligand>
</feature>